<name>A0A371PHS3_9BACL</name>
<evidence type="ECO:0000313" key="8">
    <source>
        <dbReference type="EMBL" id="REK75748.1"/>
    </source>
</evidence>
<dbReference type="GO" id="GO:0005886">
    <property type="term" value="C:plasma membrane"/>
    <property type="evidence" value="ECO:0007669"/>
    <property type="project" value="UniProtKB-SubCell"/>
</dbReference>
<evidence type="ECO:0000256" key="4">
    <source>
        <dbReference type="ARBA" id="ARBA00022989"/>
    </source>
</evidence>
<comment type="caution">
    <text evidence="8">The sequence shown here is derived from an EMBL/GenBank/DDBJ whole genome shotgun (WGS) entry which is preliminary data.</text>
</comment>
<evidence type="ECO:0000256" key="3">
    <source>
        <dbReference type="ARBA" id="ARBA00022692"/>
    </source>
</evidence>
<reference evidence="8 9" key="1">
    <citation type="submission" date="2018-08" db="EMBL/GenBank/DDBJ databases">
        <title>Paenibacillus sp. M4BSY-1, whole genome shotgun sequence.</title>
        <authorList>
            <person name="Tuo L."/>
        </authorList>
    </citation>
    <scope>NUCLEOTIDE SEQUENCE [LARGE SCALE GENOMIC DNA]</scope>
    <source>
        <strain evidence="8 9">M4BSY-1</strain>
    </source>
</reference>
<feature type="transmembrane region" description="Helical" evidence="6">
    <location>
        <begin position="34"/>
        <end position="52"/>
    </location>
</feature>
<dbReference type="GO" id="GO:0006825">
    <property type="term" value="P:copper ion transport"/>
    <property type="evidence" value="ECO:0007669"/>
    <property type="project" value="InterPro"/>
</dbReference>
<dbReference type="PANTHER" id="PTHR34820">
    <property type="entry name" value="INNER MEMBRANE PROTEIN YEBZ"/>
    <property type="match status" value="1"/>
</dbReference>
<feature type="transmembrane region" description="Helical" evidence="6">
    <location>
        <begin position="137"/>
        <end position="156"/>
    </location>
</feature>
<keyword evidence="2" id="KW-1003">Cell membrane</keyword>
<evidence type="ECO:0000256" key="2">
    <source>
        <dbReference type="ARBA" id="ARBA00022475"/>
    </source>
</evidence>
<evidence type="ECO:0000256" key="6">
    <source>
        <dbReference type="SAM" id="Phobius"/>
    </source>
</evidence>
<sequence>MRKEGCGIMIVASNLPQAHKGSDNRIAKTAARTGAYAALLLGILACLFWYAAPAAHAEGQQGMLLAMHEHAQSGALGSDGAVLKDKLEDGVMYAVRILYYMALLLASGMMLLRLILPQSDRGAEQRRLMERWSGFAVKGLLVASILYVFIHAARVVRELGGDGDLWLRIFMDTTSGQLWLALIVLSALGFAAVKLPDIGKAVWAVLLLATESYGGHAAASEQAVVSILSDFVHLACAALWAGGVMLLLLFWRADRKEAGRFAERFSSVAWITIVLLIVSGAVMTWTLIPSWLYLIYTDWGKWLLVKTGLVIAVAAVGAVLRYRAKRRELPRGFWLKLDGGLMALIVAIAAIFTVISPMPTGKPLNHHQMGEDLHYTLKLSPNAPGPNEASLTIWLPEGVGVPQAVALTLRQEGKPLMNVSLIQSEEGGGIAFPGFNEYRYKGREFVLPRPGKWTAIMTITGASGETLEREFEFDSN</sequence>
<gene>
    <name evidence="8" type="ORF">DX130_01315</name>
</gene>
<protein>
    <submittedName>
        <fullName evidence="8">Copper resistance protein CopC</fullName>
    </submittedName>
</protein>
<feature type="transmembrane region" description="Helical" evidence="6">
    <location>
        <begin position="176"/>
        <end position="195"/>
    </location>
</feature>
<dbReference type="Pfam" id="PF05425">
    <property type="entry name" value="CopD"/>
    <property type="match status" value="1"/>
</dbReference>
<dbReference type="InterPro" id="IPR032694">
    <property type="entry name" value="CopC/D"/>
</dbReference>
<accession>A0A371PHS3</accession>
<evidence type="ECO:0000313" key="9">
    <source>
        <dbReference type="Proteomes" id="UP000261905"/>
    </source>
</evidence>
<feature type="transmembrane region" description="Helical" evidence="6">
    <location>
        <begin position="97"/>
        <end position="116"/>
    </location>
</feature>
<keyword evidence="9" id="KW-1185">Reference proteome</keyword>
<organism evidence="8 9">
    <name type="scientific">Paenibacillus paeoniae</name>
    <dbReference type="NCBI Taxonomy" id="2292705"/>
    <lineage>
        <taxon>Bacteria</taxon>
        <taxon>Bacillati</taxon>
        <taxon>Bacillota</taxon>
        <taxon>Bacilli</taxon>
        <taxon>Bacillales</taxon>
        <taxon>Paenibacillaceae</taxon>
        <taxon>Paenibacillus</taxon>
    </lineage>
</organism>
<evidence type="ECO:0000259" key="7">
    <source>
        <dbReference type="Pfam" id="PF05425"/>
    </source>
</evidence>
<dbReference type="AlphaFoldDB" id="A0A371PHS3"/>
<feature type="transmembrane region" description="Helical" evidence="6">
    <location>
        <begin position="202"/>
        <end position="219"/>
    </location>
</feature>
<dbReference type="PANTHER" id="PTHR34820:SF4">
    <property type="entry name" value="INNER MEMBRANE PROTEIN YEBZ"/>
    <property type="match status" value="1"/>
</dbReference>
<feature type="transmembrane region" description="Helical" evidence="6">
    <location>
        <begin position="231"/>
        <end position="251"/>
    </location>
</feature>
<dbReference type="Proteomes" id="UP000261905">
    <property type="component" value="Unassembled WGS sequence"/>
</dbReference>
<evidence type="ECO:0000256" key="5">
    <source>
        <dbReference type="ARBA" id="ARBA00023136"/>
    </source>
</evidence>
<comment type="subcellular location">
    <subcellularLocation>
        <location evidence="1">Cell membrane</location>
        <topology evidence="1">Multi-pass membrane protein</topology>
    </subcellularLocation>
</comment>
<evidence type="ECO:0000256" key="1">
    <source>
        <dbReference type="ARBA" id="ARBA00004651"/>
    </source>
</evidence>
<feature type="transmembrane region" description="Helical" evidence="6">
    <location>
        <begin position="334"/>
        <end position="355"/>
    </location>
</feature>
<dbReference type="InterPro" id="IPR008457">
    <property type="entry name" value="Cu-R_CopD_dom"/>
</dbReference>
<feature type="transmembrane region" description="Helical" evidence="6">
    <location>
        <begin position="302"/>
        <end position="322"/>
    </location>
</feature>
<dbReference type="OrthoDB" id="2353937at2"/>
<proteinExistence type="predicted"/>
<feature type="domain" description="Copper resistance protein D" evidence="7">
    <location>
        <begin position="260"/>
        <end position="350"/>
    </location>
</feature>
<keyword evidence="3 6" id="KW-0812">Transmembrane</keyword>
<keyword evidence="4 6" id="KW-1133">Transmembrane helix</keyword>
<keyword evidence="5 6" id="KW-0472">Membrane</keyword>
<dbReference type="EMBL" id="QUBQ01000001">
    <property type="protein sequence ID" value="REK75748.1"/>
    <property type="molecule type" value="Genomic_DNA"/>
</dbReference>
<feature type="transmembrane region" description="Helical" evidence="6">
    <location>
        <begin position="271"/>
        <end position="296"/>
    </location>
</feature>